<accession>A0A8T1HPL7</accession>
<gene>
    <name evidence="2" type="ORF">PC129_g14407</name>
</gene>
<sequence length="262" mass="29066">MKTEVFGLRSKSLHENCPHSDTIHFTWYVSLSLRTCFIPTHTSSTKPMLRRTPPPVRHVGPLGPFTSSSSALPASSVTSSSSADAAVFQRPLGVSPKATEHRLSHESFKQVLREVNADVSERMFAVLTPQIATVARVTVGPQLSSPVRGNRSMFQRFQEARNLTEVVSSVIPEPIDLENAAEQEVAHLRADLHAGQSTQATAAKSFTKEILRRESLQLASSAASRDLEQTKKEVCRLRERENSLQAGARRVQQTSRRPQRYL</sequence>
<name>A0A8T1HPL7_9STRA</name>
<dbReference type="EMBL" id="RCMV01000618">
    <property type="protein sequence ID" value="KAG3214685.1"/>
    <property type="molecule type" value="Genomic_DNA"/>
</dbReference>
<organism evidence="2 3">
    <name type="scientific">Phytophthora cactorum</name>
    <dbReference type="NCBI Taxonomy" id="29920"/>
    <lineage>
        <taxon>Eukaryota</taxon>
        <taxon>Sar</taxon>
        <taxon>Stramenopiles</taxon>
        <taxon>Oomycota</taxon>
        <taxon>Peronosporomycetes</taxon>
        <taxon>Peronosporales</taxon>
        <taxon>Peronosporaceae</taxon>
        <taxon>Phytophthora</taxon>
    </lineage>
</organism>
<dbReference type="AlphaFoldDB" id="A0A8T1HPL7"/>
<evidence type="ECO:0000256" key="1">
    <source>
        <dbReference type="SAM" id="MobiDB-lite"/>
    </source>
</evidence>
<reference evidence="2" key="1">
    <citation type="submission" date="2018-05" db="EMBL/GenBank/DDBJ databases">
        <title>Effector identification in a new, highly contiguous assembly of the strawberry crown rot pathogen Phytophthora cactorum.</title>
        <authorList>
            <person name="Armitage A.D."/>
            <person name="Nellist C.F."/>
            <person name="Bates H."/>
            <person name="Vickerstaff R.J."/>
            <person name="Harrison R.J."/>
        </authorList>
    </citation>
    <scope>NUCLEOTIDE SEQUENCE</scope>
    <source>
        <strain evidence="2">P421</strain>
    </source>
</reference>
<evidence type="ECO:0000313" key="2">
    <source>
        <dbReference type="EMBL" id="KAG3214685.1"/>
    </source>
</evidence>
<comment type="caution">
    <text evidence="2">The sequence shown here is derived from an EMBL/GenBank/DDBJ whole genome shotgun (WGS) entry which is preliminary data.</text>
</comment>
<dbReference type="Proteomes" id="UP000760860">
    <property type="component" value="Unassembled WGS sequence"/>
</dbReference>
<protein>
    <submittedName>
        <fullName evidence="2">Uncharacterized protein</fullName>
    </submittedName>
</protein>
<feature type="region of interest" description="Disordered" evidence="1">
    <location>
        <begin position="240"/>
        <end position="262"/>
    </location>
</feature>
<dbReference type="VEuPathDB" id="FungiDB:PC110_g9373"/>
<proteinExistence type="predicted"/>
<evidence type="ECO:0000313" key="3">
    <source>
        <dbReference type="Proteomes" id="UP000760860"/>
    </source>
</evidence>